<evidence type="ECO:0000256" key="5">
    <source>
        <dbReference type="ARBA" id="ARBA00022679"/>
    </source>
</evidence>
<dbReference type="AlphaFoldDB" id="A0A0Q9YIX4"/>
<reference evidence="18" key="2">
    <citation type="journal article" date="2016" name="Genome Announc.">
        <title>Draft Genome Sequences of Two Novel Amoeba-Resistant Intranuclear Bacteria, 'Candidatus Berkiella cookevillensis' and 'Candidatus Berkiella aquae'.</title>
        <authorList>
            <person name="Mehari Y.T."/>
            <person name="Arivett B.A."/>
            <person name="Farone A.L."/>
            <person name="Gunderson J.H."/>
            <person name="Farone M.B."/>
        </authorList>
    </citation>
    <scope>NUCLEOTIDE SEQUENCE</scope>
    <source>
        <strain evidence="18">CC99</strain>
    </source>
</reference>
<keyword evidence="5 14" id="KW-0808">Transferase</keyword>
<sequence length="477" mass="52141">MKPRRTKIVATLGPATDSKSKITDLILAGANILRINLSHGTFEQQKEKILLAKECATELNKIVGILVDLQGPKIRIQALEERYLNLQENDSIVLDPTITYPGNTDGVGVNHPELPKEVVVGDELLLDDGRITLSVKDIQGSRVICQVISGGKLLPFKGLNKKGGGLSLPSLTEKDKQDIRSITGLPIDFVALSFPKTADDIRYARSLLKEQNNPAHIVAKIERAEAIENIDEIIEASDAVMVARGDLGVEIGYAELPGIQKYIINRASLSDKAVITATQMMESMITNPIPTRAEVSDVANAILDGTDAVMLSAETASGEFPIKVVAILHEICKAAERQRFARAARNRVESLCERSDESIAMAAMYIANHLKIKAIVALTESGSTPLLMSRIRSTIPIYAMSRHAETCRRMTLFKGVHPVYFDVTQFNAWDISKYALDKLIQMKILKEGDNVILTKGNIIGIGGNTNTLKILEAKNVT</sequence>
<evidence type="ECO:0000259" key="16">
    <source>
        <dbReference type="Pfam" id="PF02887"/>
    </source>
</evidence>
<evidence type="ECO:0000313" key="19">
    <source>
        <dbReference type="Proteomes" id="UP000051494"/>
    </source>
</evidence>
<dbReference type="InterPro" id="IPR040442">
    <property type="entry name" value="Pyrv_kinase-like_dom_sf"/>
</dbReference>
<keyword evidence="10 14" id="KW-0460">Magnesium</keyword>
<keyword evidence="9" id="KW-0067">ATP-binding</keyword>
<dbReference type="PANTHER" id="PTHR11817">
    <property type="entry name" value="PYRUVATE KINASE"/>
    <property type="match status" value="1"/>
</dbReference>
<evidence type="ECO:0000256" key="11">
    <source>
        <dbReference type="ARBA" id="ARBA00023152"/>
    </source>
</evidence>
<comment type="pathway">
    <text evidence="2 14">Carbohydrate degradation; glycolysis; pyruvate from D-glyceraldehyde 3-phosphate: step 5/5.</text>
</comment>
<keyword evidence="8 14" id="KW-0418">Kinase</keyword>
<feature type="domain" description="Pyruvate kinase barrel" evidence="15">
    <location>
        <begin position="4"/>
        <end position="325"/>
    </location>
</feature>
<dbReference type="Gene3D" id="3.20.20.60">
    <property type="entry name" value="Phosphoenolpyruvate-binding domains"/>
    <property type="match status" value="1"/>
</dbReference>
<keyword evidence="19" id="KW-1185">Reference proteome</keyword>
<proteinExistence type="inferred from homology"/>
<evidence type="ECO:0000256" key="9">
    <source>
        <dbReference type="ARBA" id="ARBA00022840"/>
    </source>
</evidence>
<dbReference type="NCBIfam" id="NF004978">
    <property type="entry name" value="PRK06354.1"/>
    <property type="match status" value="1"/>
</dbReference>
<dbReference type="Gene3D" id="3.40.1380.20">
    <property type="entry name" value="Pyruvate kinase, C-terminal domain"/>
    <property type="match status" value="1"/>
</dbReference>
<name>A0A0Q9YIX4_9GAMM</name>
<dbReference type="UniPathway" id="UPA00109">
    <property type="reaction ID" value="UER00188"/>
</dbReference>
<dbReference type="EMBL" id="LKHV02000001">
    <property type="protein sequence ID" value="MCS5707433.1"/>
    <property type="molecule type" value="Genomic_DNA"/>
</dbReference>
<comment type="catalytic activity">
    <reaction evidence="14">
        <text>pyruvate + ATP = phosphoenolpyruvate + ADP + H(+)</text>
        <dbReference type="Rhea" id="RHEA:18157"/>
        <dbReference type="ChEBI" id="CHEBI:15361"/>
        <dbReference type="ChEBI" id="CHEBI:15378"/>
        <dbReference type="ChEBI" id="CHEBI:30616"/>
        <dbReference type="ChEBI" id="CHEBI:58702"/>
        <dbReference type="ChEBI" id="CHEBI:456216"/>
        <dbReference type="EC" id="2.7.1.40"/>
    </reaction>
</comment>
<evidence type="ECO:0000256" key="14">
    <source>
        <dbReference type="RuleBase" id="RU000504"/>
    </source>
</evidence>
<dbReference type="InterPro" id="IPR036918">
    <property type="entry name" value="Pyrv_Knase_C_sf"/>
</dbReference>
<dbReference type="RefSeq" id="WP_057625332.1">
    <property type="nucleotide sequence ID" value="NZ_LKHV02000001.1"/>
</dbReference>
<dbReference type="SUPFAM" id="SSF51621">
    <property type="entry name" value="Phosphoenolpyruvate/pyruvate domain"/>
    <property type="match status" value="1"/>
</dbReference>
<keyword evidence="12 17" id="KW-0670">Pyruvate</keyword>
<evidence type="ECO:0000313" key="17">
    <source>
        <dbReference type="EMBL" id="KRG17634.1"/>
    </source>
</evidence>
<dbReference type="EMBL" id="LKHV01000014">
    <property type="protein sequence ID" value="KRG17634.1"/>
    <property type="molecule type" value="Genomic_DNA"/>
</dbReference>
<evidence type="ECO:0000256" key="3">
    <source>
        <dbReference type="ARBA" id="ARBA00008663"/>
    </source>
</evidence>
<dbReference type="SUPFAM" id="SSF52935">
    <property type="entry name" value="PK C-terminal domain-like"/>
    <property type="match status" value="1"/>
</dbReference>
<dbReference type="InterPro" id="IPR015793">
    <property type="entry name" value="Pyrv_Knase_brl"/>
</dbReference>
<dbReference type="InterPro" id="IPR011037">
    <property type="entry name" value="Pyrv_Knase-like_insert_dom_sf"/>
</dbReference>
<dbReference type="InterPro" id="IPR015813">
    <property type="entry name" value="Pyrv/PenolPyrv_kinase-like_dom"/>
</dbReference>
<keyword evidence="11 14" id="KW-0324">Glycolysis</keyword>
<evidence type="ECO:0000256" key="7">
    <source>
        <dbReference type="ARBA" id="ARBA00022741"/>
    </source>
</evidence>
<feature type="domain" description="Pyruvate kinase C-terminal" evidence="16">
    <location>
        <begin position="357"/>
        <end position="471"/>
    </location>
</feature>
<reference evidence="17" key="1">
    <citation type="submission" date="2015-09" db="EMBL/GenBank/DDBJ databases">
        <title>Draft Genome Sequences of Two Novel Amoeba-resistant Intranuclear Bacteria, Candidatus Berkiella cookevillensis and Candidatus Berkiella aquae.</title>
        <authorList>
            <person name="Mehari Y.T."/>
            <person name="Arivett B.A."/>
            <person name="Farone A.L."/>
            <person name="Gunderson J.H."/>
            <person name="Farone M.B."/>
        </authorList>
    </citation>
    <scope>NUCLEOTIDE SEQUENCE [LARGE SCALE GENOMIC DNA]</scope>
    <source>
        <strain evidence="17">CC99</strain>
    </source>
</reference>
<comment type="caution">
    <text evidence="17">The sequence shown here is derived from an EMBL/GenBank/DDBJ whole genome shotgun (WGS) entry which is preliminary data.</text>
</comment>
<dbReference type="NCBIfam" id="NF004491">
    <property type="entry name" value="PRK05826.1"/>
    <property type="match status" value="1"/>
</dbReference>
<dbReference type="InterPro" id="IPR001697">
    <property type="entry name" value="Pyr_Knase"/>
</dbReference>
<protein>
    <recommendedName>
        <fullName evidence="4 13">Pyruvate kinase</fullName>
        <ecNumber evidence="4 13">2.7.1.40</ecNumber>
    </recommendedName>
</protein>
<dbReference type="PROSITE" id="PS00110">
    <property type="entry name" value="PYRUVATE_KINASE"/>
    <property type="match status" value="1"/>
</dbReference>
<evidence type="ECO:0000256" key="6">
    <source>
        <dbReference type="ARBA" id="ARBA00022723"/>
    </source>
</evidence>
<evidence type="ECO:0000259" key="15">
    <source>
        <dbReference type="Pfam" id="PF00224"/>
    </source>
</evidence>
<dbReference type="PATRIC" id="fig|1590042.3.peg.2288"/>
<organism evidence="17">
    <name type="scientific">Candidatus Berkiella cookevillensis</name>
    <dbReference type="NCBI Taxonomy" id="437022"/>
    <lineage>
        <taxon>Bacteria</taxon>
        <taxon>Pseudomonadati</taxon>
        <taxon>Pseudomonadota</taxon>
        <taxon>Gammaproteobacteria</taxon>
        <taxon>Candidatus Berkiellales</taxon>
        <taxon>Candidatus Berkiellaceae</taxon>
        <taxon>Candidatus Berkiella</taxon>
    </lineage>
</organism>
<keyword evidence="7" id="KW-0547">Nucleotide-binding</keyword>
<dbReference type="NCBIfam" id="TIGR01064">
    <property type="entry name" value="pyruv_kin"/>
    <property type="match status" value="1"/>
</dbReference>
<evidence type="ECO:0000256" key="1">
    <source>
        <dbReference type="ARBA" id="ARBA00001958"/>
    </source>
</evidence>
<dbReference type="GO" id="GO:0016301">
    <property type="term" value="F:kinase activity"/>
    <property type="evidence" value="ECO:0007669"/>
    <property type="project" value="UniProtKB-KW"/>
</dbReference>
<evidence type="ECO:0000256" key="13">
    <source>
        <dbReference type="NCBIfam" id="TIGR01064"/>
    </source>
</evidence>
<dbReference type="GO" id="GO:0004743">
    <property type="term" value="F:pyruvate kinase activity"/>
    <property type="evidence" value="ECO:0007669"/>
    <property type="project" value="UniProtKB-UniRule"/>
</dbReference>
<gene>
    <name evidence="17" type="primary">pykA</name>
    <name evidence="18" type="synonym">pyk</name>
    <name evidence="18" type="ORF">CC99x_000800</name>
    <name evidence="17" type="ORF">CC99x_02233</name>
</gene>
<dbReference type="OrthoDB" id="9812123at2"/>
<evidence type="ECO:0000313" key="18">
    <source>
        <dbReference type="EMBL" id="MCS5707433.1"/>
    </source>
</evidence>
<accession>A0A0Q9YIX4</accession>
<evidence type="ECO:0000256" key="4">
    <source>
        <dbReference type="ARBA" id="ARBA00012142"/>
    </source>
</evidence>
<dbReference type="InterPro" id="IPR015806">
    <property type="entry name" value="Pyrv_Knase_insert_dom_sf"/>
</dbReference>
<evidence type="ECO:0000256" key="2">
    <source>
        <dbReference type="ARBA" id="ARBA00004997"/>
    </source>
</evidence>
<dbReference type="PRINTS" id="PR01050">
    <property type="entry name" value="PYRUVTKNASE"/>
</dbReference>
<comment type="cofactor">
    <cofactor evidence="1">
        <name>K(+)</name>
        <dbReference type="ChEBI" id="CHEBI:29103"/>
    </cofactor>
</comment>
<dbReference type="Proteomes" id="UP000051494">
    <property type="component" value="Unassembled WGS sequence"/>
</dbReference>
<dbReference type="STRING" id="437022.CC99x_02233"/>
<dbReference type="Pfam" id="PF00224">
    <property type="entry name" value="PK"/>
    <property type="match status" value="1"/>
</dbReference>
<keyword evidence="6" id="KW-0479">Metal-binding</keyword>
<dbReference type="InterPro" id="IPR018209">
    <property type="entry name" value="Pyrv_Knase_AS"/>
</dbReference>
<dbReference type="GO" id="GO:0005524">
    <property type="term" value="F:ATP binding"/>
    <property type="evidence" value="ECO:0007669"/>
    <property type="project" value="UniProtKB-KW"/>
</dbReference>
<reference evidence="18" key="3">
    <citation type="submission" date="2021-06" db="EMBL/GenBank/DDBJ databases">
        <title>Genomic Description and Analysis of Intracellular Bacteria, Candidatus Berkiella cookevillensis and Candidatus Berkiella aquae.</title>
        <authorList>
            <person name="Kidane D.T."/>
            <person name="Mehari Y.T."/>
            <person name="Rice F.C."/>
            <person name="Arivett B.A."/>
            <person name="Farone A.L."/>
            <person name="Berk S.G."/>
            <person name="Farone M.B."/>
        </authorList>
    </citation>
    <scope>NUCLEOTIDE SEQUENCE</scope>
    <source>
        <strain evidence="18">CC99</strain>
    </source>
</reference>
<evidence type="ECO:0000256" key="12">
    <source>
        <dbReference type="ARBA" id="ARBA00023317"/>
    </source>
</evidence>
<dbReference type="EC" id="2.7.1.40" evidence="4 13"/>
<dbReference type="Gene3D" id="2.40.33.10">
    <property type="entry name" value="PK beta-barrel domain-like"/>
    <property type="match status" value="1"/>
</dbReference>
<dbReference type="InterPro" id="IPR015795">
    <property type="entry name" value="Pyrv_Knase_C"/>
</dbReference>
<comment type="similarity">
    <text evidence="3 14">Belongs to the pyruvate kinase family.</text>
</comment>
<evidence type="ECO:0000256" key="8">
    <source>
        <dbReference type="ARBA" id="ARBA00022777"/>
    </source>
</evidence>
<dbReference type="Pfam" id="PF02887">
    <property type="entry name" value="PK_C"/>
    <property type="match status" value="1"/>
</dbReference>
<dbReference type="SUPFAM" id="SSF50800">
    <property type="entry name" value="PK beta-barrel domain-like"/>
    <property type="match status" value="1"/>
</dbReference>
<evidence type="ECO:0000256" key="10">
    <source>
        <dbReference type="ARBA" id="ARBA00022842"/>
    </source>
</evidence>
<dbReference type="GO" id="GO:0030955">
    <property type="term" value="F:potassium ion binding"/>
    <property type="evidence" value="ECO:0007669"/>
    <property type="project" value="UniProtKB-UniRule"/>
</dbReference>
<dbReference type="GO" id="GO:0000287">
    <property type="term" value="F:magnesium ion binding"/>
    <property type="evidence" value="ECO:0007669"/>
    <property type="project" value="UniProtKB-UniRule"/>
</dbReference>